<evidence type="ECO:0000256" key="3">
    <source>
        <dbReference type="ARBA" id="ARBA00005843"/>
    </source>
</evidence>
<evidence type="ECO:0000313" key="17">
    <source>
        <dbReference type="EMBL" id="KAK0395596.1"/>
    </source>
</evidence>
<feature type="region of interest" description="Disordered" evidence="15">
    <location>
        <begin position="97"/>
        <end position="132"/>
    </location>
</feature>
<evidence type="ECO:0000256" key="2">
    <source>
        <dbReference type="ARBA" id="ARBA00001946"/>
    </source>
</evidence>
<dbReference type="GO" id="GO:0046872">
    <property type="term" value="F:metal ion binding"/>
    <property type="evidence" value="ECO:0007669"/>
    <property type="project" value="UniProtKB-KW"/>
</dbReference>
<name>A0AA39LF95_9BILA</name>
<feature type="compositionally biased region" description="Basic and acidic residues" evidence="15">
    <location>
        <begin position="97"/>
        <end position="115"/>
    </location>
</feature>
<dbReference type="Gene3D" id="1.10.510.10">
    <property type="entry name" value="Transferase(Phosphotransferase) domain 1"/>
    <property type="match status" value="1"/>
</dbReference>
<gene>
    <name evidence="17" type="ORF">QR680_001348</name>
</gene>
<feature type="domain" description="Protein kinase" evidence="16">
    <location>
        <begin position="154"/>
        <end position="427"/>
    </location>
</feature>
<keyword evidence="8" id="KW-0418">Kinase</keyword>
<comment type="catalytic activity">
    <reaction evidence="11">
        <text>L-seryl-[protein] + ATP = O-phospho-L-seryl-[protein] + ADP + H(+)</text>
        <dbReference type="Rhea" id="RHEA:17989"/>
        <dbReference type="Rhea" id="RHEA-COMP:9863"/>
        <dbReference type="Rhea" id="RHEA-COMP:11604"/>
        <dbReference type="ChEBI" id="CHEBI:15378"/>
        <dbReference type="ChEBI" id="CHEBI:29999"/>
        <dbReference type="ChEBI" id="CHEBI:30616"/>
        <dbReference type="ChEBI" id="CHEBI:83421"/>
        <dbReference type="ChEBI" id="CHEBI:456216"/>
        <dbReference type="EC" id="2.7.12.1"/>
    </reaction>
</comment>
<evidence type="ECO:0000256" key="4">
    <source>
        <dbReference type="ARBA" id="ARBA00013203"/>
    </source>
</evidence>
<dbReference type="GO" id="GO:0004674">
    <property type="term" value="F:protein serine/threonine kinase activity"/>
    <property type="evidence" value="ECO:0007669"/>
    <property type="project" value="UniProtKB-KW"/>
</dbReference>
<dbReference type="SUPFAM" id="SSF56112">
    <property type="entry name" value="Protein kinase-like (PK-like)"/>
    <property type="match status" value="1"/>
</dbReference>
<keyword evidence="18" id="KW-1185">Reference proteome</keyword>
<dbReference type="PANTHER" id="PTHR46485">
    <property type="entry name" value="LIM DOMAIN KINASE 1"/>
    <property type="match status" value="1"/>
</dbReference>
<comment type="catalytic activity">
    <reaction evidence="13">
        <text>L-tyrosyl-[protein] + ATP = O-phospho-L-tyrosyl-[protein] + ADP + H(+)</text>
        <dbReference type="Rhea" id="RHEA:10596"/>
        <dbReference type="Rhea" id="RHEA-COMP:10136"/>
        <dbReference type="Rhea" id="RHEA-COMP:20101"/>
        <dbReference type="ChEBI" id="CHEBI:15378"/>
        <dbReference type="ChEBI" id="CHEBI:30616"/>
        <dbReference type="ChEBI" id="CHEBI:46858"/>
        <dbReference type="ChEBI" id="CHEBI:61978"/>
        <dbReference type="ChEBI" id="CHEBI:456216"/>
        <dbReference type="EC" id="2.7.12.1"/>
    </reaction>
</comment>
<evidence type="ECO:0000256" key="9">
    <source>
        <dbReference type="ARBA" id="ARBA00022840"/>
    </source>
</evidence>
<proteinExistence type="inferred from homology"/>
<reference evidence="17" key="1">
    <citation type="submission" date="2023-06" db="EMBL/GenBank/DDBJ databases">
        <title>Genomic analysis of the entomopathogenic nematode Steinernema hermaphroditum.</title>
        <authorList>
            <person name="Schwarz E.M."/>
            <person name="Heppert J.K."/>
            <person name="Baniya A."/>
            <person name="Schwartz H.T."/>
            <person name="Tan C.-H."/>
            <person name="Antoshechkin I."/>
            <person name="Sternberg P.W."/>
            <person name="Goodrich-Blair H."/>
            <person name="Dillman A.R."/>
        </authorList>
    </citation>
    <scope>NUCLEOTIDE SEQUENCE</scope>
    <source>
        <strain evidence="17">PS9179</strain>
        <tissue evidence="17">Whole animal</tissue>
    </source>
</reference>
<dbReference type="EC" id="2.7.12.1" evidence="4"/>
<dbReference type="InterPro" id="IPR017441">
    <property type="entry name" value="Protein_kinase_ATP_BS"/>
</dbReference>
<dbReference type="GO" id="GO:0004712">
    <property type="term" value="F:protein serine/threonine/tyrosine kinase activity"/>
    <property type="evidence" value="ECO:0007669"/>
    <property type="project" value="UniProtKB-EC"/>
</dbReference>
<evidence type="ECO:0000313" key="18">
    <source>
        <dbReference type="Proteomes" id="UP001175271"/>
    </source>
</evidence>
<comment type="catalytic activity">
    <reaction evidence="12">
        <text>L-threonyl-[protein] + ATP = O-phospho-L-threonyl-[protein] + ADP + H(+)</text>
        <dbReference type="Rhea" id="RHEA:46608"/>
        <dbReference type="Rhea" id="RHEA-COMP:11060"/>
        <dbReference type="Rhea" id="RHEA-COMP:11605"/>
        <dbReference type="ChEBI" id="CHEBI:15378"/>
        <dbReference type="ChEBI" id="CHEBI:30013"/>
        <dbReference type="ChEBI" id="CHEBI:30616"/>
        <dbReference type="ChEBI" id="CHEBI:61977"/>
        <dbReference type="ChEBI" id="CHEBI:456216"/>
        <dbReference type="EC" id="2.7.12.1"/>
    </reaction>
</comment>
<evidence type="ECO:0000256" key="11">
    <source>
        <dbReference type="ARBA" id="ARBA00049003"/>
    </source>
</evidence>
<dbReference type="GO" id="GO:0030036">
    <property type="term" value="P:actin cytoskeleton organization"/>
    <property type="evidence" value="ECO:0007669"/>
    <property type="project" value="TreeGrafter"/>
</dbReference>
<evidence type="ECO:0000256" key="5">
    <source>
        <dbReference type="ARBA" id="ARBA00022527"/>
    </source>
</evidence>
<keyword evidence="6" id="KW-0808">Transferase</keyword>
<comment type="similarity">
    <text evidence="3">Belongs to the protein kinase superfamily. TKL Ser/Thr protein kinase family.</text>
</comment>
<evidence type="ECO:0000256" key="12">
    <source>
        <dbReference type="ARBA" id="ARBA00049308"/>
    </source>
</evidence>
<dbReference type="GO" id="GO:0005737">
    <property type="term" value="C:cytoplasm"/>
    <property type="evidence" value="ECO:0007669"/>
    <property type="project" value="TreeGrafter"/>
</dbReference>
<keyword evidence="7 14" id="KW-0547">Nucleotide-binding</keyword>
<comment type="cofactor">
    <cofactor evidence="1">
        <name>Mn(2+)</name>
        <dbReference type="ChEBI" id="CHEBI:29035"/>
    </cofactor>
</comment>
<evidence type="ECO:0000259" key="16">
    <source>
        <dbReference type="PROSITE" id="PS50011"/>
    </source>
</evidence>
<keyword evidence="9 14" id="KW-0067">ATP-binding</keyword>
<dbReference type="InterPro" id="IPR050940">
    <property type="entry name" value="Actin_reg-Ser/Thr_kinase"/>
</dbReference>
<feature type="region of interest" description="Disordered" evidence="15">
    <location>
        <begin position="585"/>
        <end position="611"/>
    </location>
</feature>
<dbReference type="PROSITE" id="PS50011">
    <property type="entry name" value="PROTEIN_KINASE_DOM"/>
    <property type="match status" value="1"/>
</dbReference>
<evidence type="ECO:0000256" key="10">
    <source>
        <dbReference type="ARBA" id="ARBA00023211"/>
    </source>
</evidence>
<dbReference type="Proteomes" id="UP001175271">
    <property type="component" value="Unassembled WGS sequence"/>
</dbReference>
<dbReference type="PROSITE" id="PS00109">
    <property type="entry name" value="PROTEIN_KINASE_TYR"/>
    <property type="match status" value="1"/>
</dbReference>
<sequence>MMVHPAISDPVDMDSGIASRLRQYPSLVRQSSLSRRYIQPDQSRVTRASSPKCISEKNDLSPNPTTSSSSCECCALSDSSLSDHYVNGNYLSCSPKPDECDSHCRDQSPTDRESAKSTSPPESLEPRVRPRLQTSSSFEVLRNDIGPLHSVDDFTIESHLGGGFFGDVYKIHRTDDNMCDPLVMKVAKIDESRYGVNSRIRAKRNVLHEARILQILKHPNILKSRGGCVELRGDRWDIHLLVDFCDMGSLHCMVLNKHIEMPWLLRFGIALDIANAMQFVHDSGYVHRDLTSMNILLQSCRSPHEIKAVVADFGLSCERPIYPHRLQQVGTLNWMAPETLKEEYYDEKADVFAFGVILCQIIARIDADHDAGLYRSHLFGLDYIRFTAHCPSDTPLDLLKLAFWCCLMNPSSRPSFSKIYEQLSAMITTKRNEDEGKLENHGMHSPYRANSCYGPPDTRLGRSQSDAAIRPTELYAQSTGKPFRGLGASLSSTTSVLPEGVVVDDDSFESSPSVCCSEDTEARMKQLAVSVANEDPDYAESESNPFRTSYRERCIRKFTPKWNVDDFEQHSNCIETTPDRKLSALDPRCPMSVKHTKRDSQPLRRTASMPNFPVGSMKVTASLDEEVALSLPSKRINNAGIGAQRDLQGKMTLTFRDYDQKFTSLRYPARRRATIEKEQTEMDAFDLSTHHLASVKETVRIESTSPSPSALPTMVTVTEFHGKGDAPKERGCIRRTSKFSACTLM</sequence>
<protein>
    <recommendedName>
        <fullName evidence="4">dual-specificity kinase</fullName>
        <ecNumber evidence="4">2.7.12.1</ecNumber>
    </recommendedName>
</protein>
<comment type="caution">
    <text evidence="17">The sequence shown here is derived from an EMBL/GenBank/DDBJ whole genome shotgun (WGS) entry which is preliminary data.</text>
</comment>
<dbReference type="InterPro" id="IPR011009">
    <property type="entry name" value="Kinase-like_dom_sf"/>
</dbReference>
<dbReference type="EMBL" id="JAUCMV010000005">
    <property type="protein sequence ID" value="KAK0395596.1"/>
    <property type="molecule type" value="Genomic_DNA"/>
</dbReference>
<feature type="compositionally biased region" description="Polar residues" evidence="15">
    <location>
        <begin position="33"/>
        <end position="49"/>
    </location>
</feature>
<comment type="cofactor">
    <cofactor evidence="2">
        <name>Mg(2+)</name>
        <dbReference type="ChEBI" id="CHEBI:18420"/>
    </cofactor>
</comment>
<accession>A0AA39LF95</accession>
<dbReference type="AlphaFoldDB" id="A0AA39LF95"/>
<feature type="binding site" evidence="14">
    <location>
        <position position="185"/>
    </location>
    <ligand>
        <name>ATP</name>
        <dbReference type="ChEBI" id="CHEBI:30616"/>
    </ligand>
</feature>
<dbReference type="InterPro" id="IPR000719">
    <property type="entry name" value="Prot_kinase_dom"/>
</dbReference>
<dbReference type="GO" id="GO:0005634">
    <property type="term" value="C:nucleus"/>
    <property type="evidence" value="ECO:0007669"/>
    <property type="project" value="TreeGrafter"/>
</dbReference>
<organism evidence="17 18">
    <name type="scientific">Steinernema hermaphroditum</name>
    <dbReference type="NCBI Taxonomy" id="289476"/>
    <lineage>
        <taxon>Eukaryota</taxon>
        <taxon>Metazoa</taxon>
        <taxon>Ecdysozoa</taxon>
        <taxon>Nematoda</taxon>
        <taxon>Chromadorea</taxon>
        <taxon>Rhabditida</taxon>
        <taxon>Tylenchina</taxon>
        <taxon>Panagrolaimomorpha</taxon>
        <taxon>Strongyloidoidea</taxon>
        <taxon>Steinernematidae</taxon>
        <taxon>Steinernema</taxon>
    </lineage>
</organism>
<dbReference type="PROSITE" id="PS00107">
    <property type="entry name" value="PROTEIN_KINASE_ATP"/>
    <property type="match status" value="1"/>
</dbReference>
<evidence type="ECO:0000256" key="15">
    <source>
        <dbReference type="SAM" id="MobiDB-lite"/>
    </source>
</evidence>
<dbReference type="InterPro" id="IPR001245">
    <property type="entry name" value="Ser-Thr/Tyr_kinase_cat_dom"/>
</dbReference>
<dbReference type="PANTHER" id="PTHR46485:SF5">
    <property type="entry name" value="CENTER DIVIDER, ISOFORM A"/>
    <property type="match status" value="1"/>
</dbReference>
<evidence type="ECO:0000256" key="13">
    <source>
        <dbReference type="ARBA" id="ARBA00051680"/>
    </source>
</evidence>
<keyword evidence="5" id="KW-0723">Serine/threonine-protein kinase</keyword>
<dbReference type="Pfam" id="PF07714">
    <property type="entry name" value="PK_Tyr_Ser-Thr"/>
    <property type="match status" value="1"/>
</dbReference>
<keyword evidence="10" id="KW-0464">Manganese</keyword>
<evidence type="ECO:0000256" key="14">
    <source>
        <dbReference type="PROSITE-ProRule" id="PRU10141"/>
    </source>
</evidence>
<evidence type="ECO:0000256" key="8">
    <source>
        <dbReference type="ARBA" id="ARBA00022777"/>
    </source>
</evidence>
<evidence type="ECO:0000256" key="6">
    <source>
        <dbReference type="ARBA" id="ARBA00022679"/>
    </source>
</evidence>
<evidence type="ECO:0000256" key="1">
    <source>
        <dbReference type="ARBA" id="ARBA00001936"/>
    </source>
</evidence>
<evidence type="ECO:0000256" key="7">
    <source>
        <dbReference type="ARBA" id="ARBA00022741"/>
    </source>
</evidence>
<dbReference type="GO" id="GO:0005524">
    <property type="term" value="F:ATP binding"/>
    <property type="evidence" value="ECO:0007669"/>
    <property type="project" value="UniProtKB-UniRule"/>
</dbReference>
<dbReference type="InterPro" id="IPR008266">
    <property type="entry name" value="Tyr_kinase_AS"/>
</dbReference>
<feature type="region of interest" description="Disordered" evidence="15">
    <location>
        <begin position="33"/>
        <end position="68"/>
    </location>
</feature>